<dbReference type="AlphaFoldDB" id="A0A2M4CEG3"/>
<name>A0A2M4CEG3_9DIPT</name>
<organism evidence="1">
    <name type="scientific">Anopheles marajoara</name>
    <dbReference type="NCBI Taxonomy" id="58244"/>
    <lineage>
        <taxon>Eukaryota</taxon>
        <taxon>Metazoa</taxon>
        <taxon>Ecdysozoa</taxon>
        <taxon>Arthropoda</taxon>
        <taxon>Hexapoda</taxon>
        <taxon>Insecta</taxon>
        <taxon>Pterygota</taxon>
        <taxon>Neoptera</taxon>
        <taxon>Endopterygota</taxon>
        <taxon>Diptera</taxon>
        <taxon>Nematocera</taxon>
        <taxon>Culicoidea</taxon>
        <taxon>Culicidae</taxon>
        <taxon>Anophelinae</taxon>
        <taxon>Anopheles</taxon>
    </lineage>
</organism>
<proteinExistence type="predicted"/>
<accession>A0A2M4CEG3</accession>
<evidence type="ECO:0000313" key="1">
    <source>
        <dbReference type="EMBL" id="MBW63704.1"/>
    </source>
</evidence>
<sequence length="69" mass="7732">MRSIFFSFPVGRAVRSILCPFMLCGSPVNGRTPQLQLIVVVVRPPFSASCLRREFGFIGNCAPKERVFQ</sequence>
<dbReference type="EMBL" id="GGFJ01014563">
    <property type="protein sequence ID" value="MBW63704.1"/>
    <property type="molecule type" value="Transcribed_RNA"/>
</dbReference>
<reference evidence="1" key="1">
    <citation type="submission" date="2018-01" db="EMBL/GenBank/DDBJ databases">
        <title>An insight into the sialome of Amazonian anophelines.</title>
        <authorList>
            <person name="Ribeiro J.M."/>
            <person name="Scarpassa V."/>
            <person name="Calvo E."/>
        </authorList>
    </citation>
    <scope>NUCLEOTIDE SEQUENCE</scope>
    <source>
        <tissue evidence="1">Salivary glands</tissue>
    </source>
</reference>
<protein>
    <submittedName>
        <fullName evidence="1">Putative secreted protein</fullName>
    </submittedName>
</protein>